<evidence type="ECO:0000313" key="1">
    <source>
        <dbReference type="EMBL" id="CAB4688229.1"/>
    </source>
</evidence>
<sequence>MLTWLVEDAADEHPTRIEEWRSYLDLLNSHAENGIVLPAFDELIWDVFRPIVDPQES</sequence>
<dbReference type="EMBL" id="CAEZXP010000001">
    <property type="protein sequence ID" value="CAB4688229.1"/>
    <property type="molecule type" value="Genomic_DNA"/>
</dbReference>
<dbReference type="AlphaFoldDB" id="A0A6J6NNY9"/>
<accession>A0A6J6NNY9</accession>
<proteinExistence type="predicted"/>
<gene>
    <name evidence="1" type="ORF">UFOPK2399_00512</name>
</gene>
<name>A0A6J6NNY9_9ZZZZ</name>
<reference evidence="1" key="1">
    <citation type="submission" date="2020-05" db="EMBL/GenBank/DDBJ databases">
        <authorList>
            <person name="Chiriac C."/>
            <person name="Salcher M."/>
            <person name="Ghai R."/>
            <person name="Kavagutti S V."/>
        </authorList>
    </citation>
    <scope>NUCLEOTIDE SEQUENCE</scope>
</reference>
<protein>
    <submittedName>
        <fullName evidence="1">Unannotated protein</fullName>
    </submittedName>
</protein>
<organism evidence="1">
    <name type="scientific">freshwater metagenome</name>
    <dbReference type="NCBI Taxonomy" id="449393"/>
    <lineage>
        <taxon>unclassified sequences</taxon>
        <taxon>metagenomes</taxon>
        <taxon>ecological metagenomes</taxon>
    </lineage>
</organism>